<dbReference type="SUPFAM" id="SSF160719">
    <property type="entry name" value="gpW/gp25-like"/>
    <property type="match status" value="1"/>
</dbReference>
<dbReference type="Pfam" id="PF10934">
    <property type="entry name" value="Sheath_initiator"/>
    <property type="match status" value="1"/>
</dbReference>
<dbReference type="EMBL" id="FXAZ01000002">
    <property type="protein sequence ID" value="SMG38230.1"/>
    <property type="molecule type" value="Genomic_DNA"/>
</dbReference>
<dbReference type="STRING" id="1852522.SAMN06295960_2286"/>
<dbReference type="OrthoDB" id="89089at2"/>
<evidence type="ECO:0008006" key="3">
    <source>
        <dbReference type="Google" id="ProtNLM"/>
    </source>
</evidence>
<dbReference type="AlphaFoldDB" id="A0A1X7KB30"/>
<accession>A0A1X7KB30</accession>
<name>A0A1X7KB30_9BACL</name>
<proteinExistence type="predicted"/>
<sequence>MIPQGARLLPDMEQELRPMASYTYALDLERNRFIGMTDGTAALKQAIYKILSTEKEYYSIYSDEYGIHARSLIGQDPILVRAELEYRIKEALLMDDRILDVQHYDLSYDEDHSTLSFTVVSTLGDIDIQEVM</sequence>
<dbReference type="RefSeq" id="WP_085494466.1">
    <property type="nucleotide sequence ID" value="NZ_FXAZ01000002.1"/>
</dbReference>
<evidence type="ECO:0000313" key="1">
    <source>
        <dbReference type="EMBL" id="SMG38230.1"/>
    </source>
</evidence>
<reference evidence="1 2" key="1">
    <citation type="submission" date="2017-04" db="EMBL/GenBank/DDBJ databases">
        <authorList>
            <person name="Afonso C.L."/>
            <person name="Miller P.J."/>
            <person name="Scott M.A."/>
            <person name="Spackman E."/>
            <person name="Goraichik I."/>
            <person name="Dimitrov K.M."/>
            <person name="Suarez D.L."/>
            <person name="Swayne D.E."/>
        </authorList>
    </citation>
    <scope>NUCLEOTIDE SEQUENCE [LARGE SCALE GENOMIC DNA]</scope>
    <source>
        <strain evidence="1 2">11</strain>
    </source>
</reference>
<dbReference type="Proteomes" id="UP000193834">
    <property type="component" value="Unassembled WGS sequence"/>
</dbReference>
<gene>
    <name evidence="1" type="ORF">SAMN06295960_2286</name>
</gene>
<dbReference type="InterPro" id="IPR020288">
    <property type="entry name" value="Sheath_initiator"/>
</dbReference>
<keyword evidence="2" id="KW-1185">Reference proteome</keyword>
<dbReference type="Gene3D" id="3.10.450.40">
    <property type="match status" value="1"/>
</dbReference>
<evidence type="ECO:0000313" key="2">
    <source>
        <dbReference type="Proteomes" id="UP000193834"/>
    </source>
</evidence>
<protein>
    <recommendedName>
        <fullName evidence="3">DUF2634 domain-containing protein</fullName>
    </recommendedName>
</protein>
<organism evidence="1 2">
    <name type="scientific">Paenibacillus aquistagni</name>
    <dbReference type="NCBI Taxonomy" id="1852522"/>
    <lineage>
        <taxon>Bacteria</taxon>
        <taxon>Bacillati</taxon>
        <taxon>Bacillota</taxon>
        <taxon>Bacilli</taxon>
        <taxon>Bacillales</taxon>
        <taxon>Paenibacillaceae</taxon>
        <taxon>Paenibacillus</taxon>
    </lineage>
</organism>